<dbReference type="UniPathway" id="UPA00094"/>
<dbReference type="STRING" id="927083.DB32_003312"/>
<evidence type="ECO:0000259" key="10">
    <source>
        <dbReference type="PROSITE" id="PS50968"/>
    </source>
</evidence>
<dbReference type="SUPFAM" id="SSF51230">
    <property type="entry name" value="Single hybrid motif"/>
    <property type="match status" value="1"/>
</dbReference>
<name>A0A0F6YHY0_9BACT</name>
<dbReference type="Pfam" id="PF00364">
    <property type="entry name" value="Biotin_lipoyl"/>
    <property type="match status" value="1"/>
</dbReference>
<evidence type="ECO:0000256" key="8">
    <source>
        <dbReference type="ARBA" id="ARBA00023267"/>
    </source>
</evidence>
<keyword evidence="7 9" id="KW-0275">Fatty acid biosynthesis</keyword>
<evidence type="ECO:0000256" key="4">
    <source>
        <dbReference type="ARBA" id="ARBA00022516"/>
    </source>
</evidence>
<evidence type="ECO:0000313" key="11">
    <source>
        <dbReference type="EMBL" id="AKF06163.1"/>
    </source>
</evidence>
<evidence type="ECO:0000256" key="1">
    <source>
        <dbReference type="ARBA" id="ARBA00003761"/>
    </source>
</evidence>
<evidence type="ECO:0000256" key="3">
    <source>
        <dbReference type="ARBA" id="ARBA00017562"/>
    </source>
</evidence>
<accession>A0A0F6YHY0</accession>
<dbReference type="PANTHER" id="PTHR45266:SF3">
    <property type="entry name" value="OXALOACETATE DECARBOXYLASE ALPHA CHAIN"/>
    <property type="match status" value="1"/>
</dbReference>
<dbReference type="Proteomes" id="UP000034883">
    <property type="component" value="Chromosome"/>
</dbReference>
<dbReference type="GO" id="GO:0003989">
    <property type="term" value="F:acetyl-CoA carboxylase activity"/>
    <property type="evidence" value="ECO:0007669"/>
    <property type="project" value="InterPro"/>
</dbReference>
<dbReference type="NCBIfam" id="TIGR00531">
    <property type="entry name" value="BCCP"/>
    <property type="match status" value="1"/>
</dbReference>
<dbReference type="PANTHER" id="PTHR45266">
    <property type="entry name" value="OXALOACETATE DECARBOXYLASE ALPHA CHAIN"/>
    <property type="match status" value="1"/>
</dbReference>
<protein>
    <recommendedName>
        <fullName evidence="3 9">Biotin carboxyl carrier protein of acetyl-CoA carboxylase</fullName>
    </recommendedName>
</protein>
<keyword evidence="5 9" id="KW-0276">Fatty acid metabolism</keyword>
<dbReference type="AlphaFoldDB" id="A0A0F6YHY0"/>
<gene>
    <name evidence="11" type="ORF">DB32_003312</name>
</gene>
<evidence type="ECO:0000256" key="7">
    <source>
        <dbReference type="ARBA" id="ARBA00023160"/>
    </source>
</evidence>
<evidence type="ECO:0000256" key="6">
    <source>
        <dbReference type="ARBA" id="ARBA00023098"/>
    </source>
</evidence>
<evidence type="ECO:0000256" key="5">
    <source>
        <dbReference type="ARBA" id="ARBA00022832"/>
    </source>
</evidence>
<feature type="domain" description="Lipoyl-binding" evidence="10">
    <location>
        <begin position="84"/>
        <end position="160"/>
    </location>
</feature>
<keyword evidence="8 9" id="KW-0092">Biotin</keyword>
<dbReference type="EMBL" id="CP011125">
    <property type="protein sequence ID" value="AKF06163.1"/>
    <property type="molecule type" value="Genomic_DNA"/>
</dbReference>
<sequence length="163" mass="17068">MEIDLKQLRELMRSLKQFDVSELEIEKDGERIYLRRGADTVVAPSAVIAAPAAPVSSLPPALPVAAAPGASAAAAASASSDPNVVAITSPFVGTFYRSPSPDAAPFVDVGTEIRPGQVLCIVEAMKLMNEIESEISGTIVEVLGDNGKPVEYGDALFKVRKSG</sequence>
<keyword evidence="4 9" id="KW-0444">Lipid biosynthesis</keyword>
<dbReference type="InterPro" id="IPR050709">
    <property type="entry name" value="Biotin_Carboxyl_Carrier/Decarb"/>
</dbReference>
<proteinExistence type="predicted"/>
<dbReference type="PROSITE" id="PS00188">
    <property type="entry name" value="BIOTIN"/>
    <property type="match status" value="1"/>
</dbReference>
<evidence type="ECO:0000256" key="2">
    <source>
        <dbReference type="ARBA" id="ARBA00005194"/>
    </source>
</evidence>
<comment type="pathway">
    <text evidence="2 9">Lipid metabolism; fatty acid biosynthesis.</text>
</comment>
<dbReference type="GO" id="GO:0006633">
    <property type="term" value="P:fatty acid biosynthetic process"/>
    <property type="evidence" value="ECO:0007669"/>
    <property type="project" value="UniProtKB-UniPathway"/>
</dbReference>
<dbReference type="InterPro" id="IPR011053">
    <property type="entry name" value="Single_hybrid_motif"/>
</dbReference>
<dbReference type="Gene3D" id="2.40.50.100">
    <property type="match status" value="1"/>
</dbReference>
<organism evidence="11 12">
    <name type="scientific">Sandaracinus amylolyticus</name>
    <dbReference type="NCBI Taxonomy" id="927083"/>
    <lineage>
        <taxon>Bacteria</taxon>
        <taxon>Pseudomonadati</taxon>
        <taxon>Myxococcota</taxon>
        <taxon>Polyangia</taxon>
        <taxon>Polyangiales</taxon>
        <taxon>Sandaracinaceae</taxon>
        <taxon>Sandaracinus</taxon>
    </lineage>
</organism>
<dbReference type="CDD" id="cd06850">
    <property type="entry name" value="biotinyl_domain"/>
    <property type="match status" value="1"/>
</dbReference>
<dbReference type="RefSeq" id="WP_053233361.1">
    <property type="nucleotide sequence ID" value="NZ_CP011125.1"/>
</dbReference>
<dbReference type="InterPro" id="IPR001882">
    <property type="entry name" value="Biotin_BS"/>
</dbReference>
<keyword evidence="12" id="KW-1185">Reference proteome</keyword>
<keyword evidence="6 9" id="KW-0443">Lipid metabolism</keyword>
<dbReference type="OrthoDB" id="9811735at2"/>
<comment type="function">
    <text evidence="1 9">This protein is a component of the acetyl coenzyme A carboxylase complex; first, biotin carboxylase catalyzes the carboxylation of the carrier protein and then the transcarboxylase transfers the carboxyl group to form malonyl-CoA.</text>
</comment>
<dbReference type="KEGG" id="samy:DB32_003312"/>
<dbReference type="PROSITE" id="PS50968">
    <property type="entry name" value="BIOTINYL_LIPOYL"/>
    <property type="match status" value="1"/>
</dbReference>
<evidence type="ECO:0000313" key="12">
    <source>
        <dbReference type="Proteomes" id="UP000034883"/>
    </source>
</evidence>
<dbReference type="PRINTS" id="PR01071">
    <property type="entry name" value="ACOABIOTINCC"/>
</dbReference>
<evidence type="ECO:0000256" key="9">
    <source>
        <dbReference type="RuleBase" id="RU364072"/>
    </source>
</evidence>
<dbReference type="InterPro" id="IPR001249">
    <property type="entry name" value="AcCoA_biotinCC"/>
</dbReference>
<dbReference type="GO" id="GO:0009317">
    <property type="term" value="C:acetyl-CoA carboxylase complex"/>
    <property type="evidence" value="ECO:0007669"/>
    <property type="project" value="InterPro"/>
</dbReference>
<dbReference type="InterPro" id="IPR000089">
    <property type="entry name" value="Biotin_lipoyl"/>
</dbReference>
<reference evidence="11 12" key="1">
    <citation type="submission" date="2015-03" db="EMBL/GenBank/DDBJ databases">
        <title>Genome assembly of Sandaracinus amylolyticus DSM 53668.</title>
        <authorList>
            <person name="Sharma G."/>
            <person name="Subramanian S."/>
        </authorList>
    </citation>
    <scope>NUCLEOTIDE SEQUENCE [LARGE SCALE GENOMIC DNA]</scope>
    <source>
        <strain evidence="11 12">DSM 53668</strain>
    </source>
</reference>